<evidence type="ECO:0000313" key="8">
    <source>
        <dbReference type="EMBL" id="KAK1410988.1"/>
    </source>
</evidence>
<organism evidence="8 9">
    <name type="scientific">Tagetes erecta</name>
    <name type="common">African marigold</name>
    <dbReference type="NCBI Taxonomy" id="13708"/>
    <lineage>
        <taxon>Eukaryota</taxon>
        <taxon>Viridiplantae</taxon>
        <taxon>Streptophyta</taxon>
        <taxon>Embryophyta</taxon>
        <taxon>Tracheophyta</taxon>
        <taxon>Spermatophyta</taxon>
        <taxon>Magnoliopsida</taxon>
        <taxon>eudicotyledons</taxon>
        <taxon>Gunneridae</taxon>
        <taxon>Pentapetalae</taxon>
        <taxon>asterids</taxon>
        <taxon>campanulids</taxon>
        <taxon>Asterales</taxon>
        <taxon>Asteraceae</taxon>
        <taxon>Asteroideae</taxon>
        <taxon>Heliantheae alliance</taxon>
        <taxon>Tageteae</taxon>
        <taxon>Tagetes</taxon>
    </lineage>
</organism>
<feature type="domain" description="Late embryogenesis abundant protein LEA-2 subgroup" evidence="7">
    <location>
        <begin position="110"/>
        <end position="201"/>
    </location>
</feature>
<dbReference type="EMBL" id="JAUHHV010000010">
    <property type="protein sequence ID" value="KAK1410988.1"/>
    <property type="molecule type" value="Genomic_DNA"/>
</dbReference>
<feature type="region of interest" description="Disordered" evidence="5">
    <location>
        <begin position="1"/>
        <end position="25"/>
    </location>
</feature>
<protein>
    <recommendedName>
        <fullName evidence="7">Late embryogenesis abundant protein LEA-2 subgroup domain-containing protein</fullName>
    </recommendedName>
</protein>
<reference evidence="8" key="1">
    <citation type="journal article" date="2023" name="bioRxiv">
        <title>Improved chromosome-level genome assembly for marigold (Tagetes erecta).</title>
        <authorList>
            <person name="Jiang F."/>
            <person name="Yuan L."/>
            <person name="Wang S."/>
            <person name="Wang H."/>
            <person name="Xu D."/>
            <person name="Wang A."/>
            <person name="Fan W."/>
        </authorList>
    </citation>
    <scope>NUCLEOTIDE SEQUENCE</scope>
    <source>
        <strain evidence="8">WSJ</strain>
        <tissue evidence="8">Leaf</tissue>
    </source>
</reference>
<dbReference type="AlphaFoldDB" id="A0AAD8NK42"/>
<proteinExistence type="predicted"/>
<evidence type="ECO:0000256" key="4">
    <source>
        <dbReference type="ARBA" id="ARBA00023136"/>
    </source>
</evidence>
<sequence length="238" mass="27460">MSDQAHLNGAYYGPSIPPPARKSRSYHRPGRGGSCNPFSWCFSCICGCVFNLICQILITILVILGIIVLVLWLVFRPNAPKFHVNEATLTQFNLSPDNNTLYYNLSVKMTFRNPNRRIGIYYDRIEANAEYHGKRFDTEYLEGFYLGHKKERDLSAGFNGTQVVVDVNNGDRSRYEGERSDGVYNIDLKLKLRVRLKVWWAKPKFRPQFECDLKVPITTPGSVVSSQRFERTQCDFDW</sequence>
<comment type="caution">
    <text evidence="8">The sequence shown here is derived from an EMBL/GenBank/DDBJ whole genome shotgun (WGS) entry which is preliminary data.</text>
</comment>
<name>A0AAD8NK42_TARER</name>
<evidence type="ECO:0000256" key="1">
    <source>
        <dbReference type="ARBA" id="ARBA00004167"/>
    </source>
</evidence>
<accession>A0AAD8NK42</accession>
<dbReference type="GO" id="GO:0098542">
    <property type="term" value="P:defense response to other organism"/>
    <property type="evidence" value="ECO:0007669"/>
    <property type="project" value="InterPro"/>
</dbReference>
<comment type="subcellular location">
    <subcellularLocation>
        <location evidence="1">Membrane</location>
        <topology evidence="1">Single-pass membrane protein</topology>
    </subcellularLocation>
</comment>
<dbReference type="InterPro" id="IPR004864">
    <property type="entry name" value="LEA_2"/>
</dbReference>
<evidence type="ECO:0000256" key="3">
    <source>
        <dbReference type="ARBA" id="ARBA00022989"/>
    </source>
</evidence>
<feature type="transmembrane region" description="Helical" evidence="6">
    <location>
        <begin position="49"/>
        <end position="75"/>
    </location>
</feature>
<evidence type="ECO:0000256" key="2">
    <source>
        <dbReference type="ARBA" id="ARBA00022692"/>
    </source>
</evidence>
<evidence type="ECO:0000259" key="7">
    <source>
        <dbReference type="Pfam" id="PF03168"/>
    </source>
</evidence>
<evidence type="ECO:0000256" key="6">
    <source>
        <dbReference type="SAM" id="Phobius"/>
    </source>
</evidence>
<dbReference type="PANTHER" id="PTHR31415">
    <property type="entry name" value="OS05G0367900 PROTEIN"/>
    <property type="match status" value="1"/>
</dbReference>
<evidence type="ECO:0000313" key="9">
    <source>
        <dbReference type="Proteomes" id="UP001229421"/>
    </source>
</evidence>
<dbReference type="InterPro" id="IPR044839">
    <property type="entry name" value="NDR1-like"/>
</dbReference>
<dbReference type="Proteomes" id="UP001229421">
    <property type="component" value="Unassembled WGS sequence"/>
</dbReference>
<keyword evidence="9" id="KW-1185">Reference proteome</keyword>
<gene>
    <name evidence="8" type="ORF">QVD17_37531</name>
</gene>
<dbReference type="GO" id="GO:0009506">
    <property type="term" value="C:plasmodesma"/>
    <property type="evidence" value="ECO:0007669"/>
    <property type="project" value="TreeGrafter"/>
</dbReference>
<keyword evidence="2 6" id="KW-0812">Transmembrane</keyword>
<keyword evidence="3 6" id="KW-1133">Transmembrane helix</keyword>
<evidence type="ECO:0000256" key="5">
    <source>
        <dbReference type="SAM" id="MobiDB-lite"/>
    </source>
</evidence>
<dbReference type="GO" id="GO:0005886">
    <property type="term" value="C:plasma membrane"/>
    <property type="evidence" value="ECO:0007669"/>
    <property type="project" value="TreeGrafter"/>
</dbReference>
<dbReference type="Pfam" id="PF03168">
    <property type="entry name" value="LEA_2"/>
    <property type="match status" value="1"/>
</dbReference>
<keyword evidence="4 6" id="KW-0472">Membrane</keyword>
<dbReference type="PANTHER" id="PTHR31415:SF4">
    <property type="entry name" value="NDR1_HIN1-LIKE PROTEIN 3"/>
    <property type="match status" value="1"/>
</dbReference>